<feature type="region of interest" description="Disordered" evidence="3">
    <location>
        <begin position="395"/>
        <end position="469"/>
    </location>
</feature>
<keyword evidence="6" id="KW-1185">Reference proteome</keyword>
<comment type="caution">
    <text evidence="5">The sequence shown here is derived from an EMBL/GenBank/DDBJ whole genome shotgun (WGS) entry which is preliminary data.</text>
</comment>
<feature type="compositionally biased region" description="Basic and acidic residues" evidence="3">
    <location>
        <begin position="417"/>
        <end position="426"/>
    </location>
</feature>
<dbReference type="GO" id="GO:1990904">
    <property type="term" value="C:ribonucleoprotein complex"/>
    <property type="evidence" value="ECO:0007669"/>
    <property type="project" value="TreeGrafter"/>
</dbReference>
<gene>
    <name evidence="5" type="ORF">BJ322DRAFT_1050218</name>
</gene>
<dbReference type="PANTHER" id="PTHR23003">
    <property type="entry name" value="RNA RECOGNITION MOTIF RRM DOMAIN CONTAINING PROTEIN"/>
    <property type="match status" value="1"/>
</dbReference>
<evidence type="ECO:0000256" key="3">
    <source>
        <dbReference type="SAM" id="MobiDB-lite"/>
    </source>
</evidence>
<reference evidence="5" key="2">
    <citation type="submission" date="2020-11" db="EMBL/GenBank/DDBJ databases">
        <authorList>
            <consortium name="DOE Joint Genome Institute"/>
            <person name="Kuo A."/>
            <person name="Miyauchi S."/>
            <person name="Kiss E."/>
            <person name="Drula E."/>
            <person name="Kohler A."/>
            <person name="Sanchez-Garcia M."/>
            <person name="Andreopoulos B."/>
            <person name="Barry K.W."/>
            <person name="Bonito G."/>
            <person name="Buee M."/>
            <person name="Carver A."/>
            <person name="Chen C."/>
            <person name="Cichocki N."/>
            <person name="Clum A."/>
            <person name="Culley D."/>
            <person name="Crous P.W."/>
            <person name="Fauchery L."/>
            <person name="Girlanda M."/>
            <person name="Hayes R."/>
            <person name="Keri Z."/>
            <person name="Labutti K."/>
            <person name="Lipzen A."/>
            <person name="Lombard V."/>
            <person name="Magnuson J."/>
            <person name="Maillard F."/>
            <person name="Morin E."/>
            <person name="Murat C."/>
            <person name="Nolan M."/>
            <person name="Ohm R."/>
            <person name="Pangilinan J."/>
            <person name="Pereira M."/>
            <person name="Perotto S."/>
            <person name="Peter M."/>
            <person name="Riley R."/>
            <person name="Sitrit Y."/>
            <person name="Stielow B."/>
            <person name="Szollosi G."/>
            <person name="Zifcakova L."/>
            <person name="Stursova M."/>
            <person name="Spatafora J.W."/>
            <person name="Tedersoo L."/>
            <person name="Vaario L.-M."/>
            <person name="Yamada A."/>
            <person name="Yan M."/>
            <person name="Wang P."/>
            <person name="Xu J."/>
            <person name="Bruns T."/>
            <person name="Baldrian P."/>
            <person name="Vilgalys R."/>
            <person name="Henrissat B."/>
            <person name="Grigoriev I.V."/>
            <person name="Hibbett D."/>
            <person name="Nagy L.G."/>
            <person name="Martin F.M."/>
        </authorList>
    </citation>
    <scope>NUCLEOTIDE SEQUENCE</scope>
    <source>
        <strain evidence="5">UH-Tt-Lm1</strain>
    </source>
</reference>
<sequence length="803" mass="86232">MQARITVTEWTPFVRRLSLGRAHDCGARLATPSTGTPIPFPRSGQSTVNFSPMAFPLSAAVHTSVTSRENPSPFLSSASPPPPPAPSNADIEAVIQMATSNQGRLPIPKDTRTQLFVGNLPYRVRWQDLKDLFRKAGTVLRADVSLGPDNRSRGYGTVLLASAEDATRAVEMFNGYNWQTRTLEVRPDRIPPEFDGPNLTLTSSTGYHSPGPLLPGPLPQSTFTAPASAEELLALPRPLTAAATKSLFVGNLPFHCQWQDLKDLFRQAGTILRADVAFGPDGRSRGFGTVVFASEIDAERAVKMFNGYEFNGRALKVHYDRFSASQASTVPTSPVPGSQFLGSYAGPNSAIPPNHIPMPLRYPEFRSTPGATSPYDVYPPYLPNMPQVQYQNPSEQQTYPLPVNPHSASPNSAQPLDGRHPVERACTKSPVSPPSNSNFPHPGRIALPPPSVAGFPHPHTLSPNTLSPLHHPHHPISPLHHPHNVVTMTPHGLPPMTPSMPSFTFLPQPSPNVHGGPQLGNPPTNRQDGPQMGNIPHILTPYTPFSPGVTMSPGALWGRPGAGVNPYAAVGAPTHVQHQWVQHGSPLREEAGGYFPPVVPQEYFPFVPPSSSGLANEVVPDGESSAGDTDASVKESDGSESTQPGSEGQLPQLIRTEGSSQRSSDSFLRTEASPKQDSDPRIVTNSLENLTIGCTKRAWTSDSKLDSLVESETRGRTQASLPVELDGMSRSGGGDPLNSLPFPMLRAGSDPVPTHDKVVATLPPTRGFEQERRVSFAEVVSDGNTPGHLPRKRAAIVDGADGF</sequence>
<dbReference type="GO" id="GO:0005737">
    <property type="term" value="C:cytoplasm"/>
    <property type="evidence" value="ECO:0007669"/>
    <property type="project" value="TreeGrafter"/>
</dbReference>
<evidence type="ECO:0000256" key="1">
    <source>
        <dbReference type="ARBA" id="ARBA00022884"/>
    </source>
</evidence>
<dbReference type="InterPro" id="IPR000504">
    <property type="entry name" value="RRM_dom"/>
</dbReference>
<feature type="region of interest" description="Disordered" evidence="3">
    <location>
        <begin position="614"/>
        <end position="684"/>
    </location>
</feature>
<dbReference type="Proteomes" id="UP000736335">
    <property type="component" value="Unassembled WGS sequence"/>
</dbReference>
<dbReference type="EMBL" id="WIUZ02000004">
    <property type="protein sequence ID" value="KAF9788638.1"/>
    <property type="molecule type" value="Genomic_DNA"/>
</dbReference>
<proteinExistence type="predicted"/>
<dbReference type="Pfam" id="PF00076">
    <property type="entry name" value="RRM_1"/>
    <property type="match status" value="2"/>
</dbReference>
<dbReference type="OrthoDB" id="1049195at2759"/>
<name>A0A9P6HJP2_9AGAM</name>
<dbReference type="PROSITE" id="PS50102">
    <property type="entry name" value="RRM"/>
    <property type="match status" value="2"/>
</dbReference>
<feature type="region of interest" description="Disordered" evidence="3">
    <location>
        <begin position="511"/>
        <end position="532"/>
    </location>
</feature>
<reference evidence="5" key="1">
    <citation type="journal article" date="2020" name="Nat. Commun.">
        <title>Large-scale genome sequencing of mycorrhizal fungi provides insights into the early evolution of symbiotic traits.</title>
        <authorList>
            <person name="Miyauchi S."/>
            <person name="Kiss E."/>
            <person name="Kuo A."/>
            <person name="Drula E."/>
            <person name="Kohler A."/>
            <person name="Sanchez-Garcia M."/>
            <person name="Morin E."/>
            <person name="Andreopoulos B."/>
            <person name="Barry K.W."/>
            <person name="Bonito G."/>
            <person name="Buee M."/>
            <person name="Carver A."/>
            <person name="Chen C."/>
            <person name="Cichocki N."/>
            <person name="Clum A."/>
            <person name="Culley D."/>
            <person name="Crous P.W."/>
            <person name="Fauchery L."/>
            <person name="Girlanda M."/>
            <person name="Hayes R.D."/>
            <person name="Keri Z."/>
            <person name="LaButti K."/>
            <person name="Lipzen A."/>
            <person name="Lombard V."/>
            <person name="Magnuson J."/>
            <person name="Maillard F."/>
            <person name="Murat C."/>
            <person name="Nolan M."/>
            <person name="Ohm R.A."/>
            <person name="Pangilinan J."/>
            <person name="Pereira M.F."/>
            <person name="Perotto S."/>
            <person name="Peter M."/>
            <person name="Pfister S."/>
            <person name="Riley R."/>
            <person name="Sitrit Y."/>
            <person name="Stielow J.B."/>
            <person name="Szollosi G."/>
            <person name="Zifcakova L."/>
            <person name="Stursova M."/>
            <person name="Spatafora J.W."/>
            <person name="Tedersoo L."/>
            <person name="Vaario L.M."/>
            <person name="Yamada A."/>
            <person name="Yan M."/>
            <person name="Wang P."/>
            <person name="Xu J."/>
            <person name="Bruns T."/>
            <person name="Baldrian P."/>
            <person name="Vilgalys R."/>
            <person name="Dunand C."/>
            <person name="Henrissat B."/>
            <person name="Grigoriev I.V."/>
            <person name="Hibbett D."/>
            <person name="Nagy L.G."/>
            <person name="Martin F.M."/>
        </authorList>
    </citation>
    <scope>NUCLEOTIDE SEQUENCE</scope>
    <source>
        <strain evidence="5">UH-Tt-Lm1</strain>
    </source>
</reference>
<dbReference type="GO" id="GO:0003729">
    <property type="term" value="F:mRNA binding"/>
    <property type="evidence" value="ECO:0007669"/>
    <property type="project" value="TreeGrafter"/>
</dbReference>
<organism evidence="5 6">
    <name type="scientific">Thelephora terrestris</name>
    <dbReference type="NCBI Taxonomy" id="56493"/>
    <lineage>
        <taxon>Eukaryota</taxon>
        <taxon>Fungi</taxon>
        <taxon>Dikarya</taxon>
        <taxon>Basidiomycota</taxon>
        <taxon>Agaricomycotina</taxon>
        <taxon>Agaricomycetes</taxon>
        <taxon>Thelephorales</taxon>
        <taxon>Thelephoraceae</taxon>
        <taxon>Thelephora</taxon>
    </lineage>
</organism>
<evidence type="ECO:0000313" key="6">
    <source>
        <dbReference type="Proteomes" id="UP000736335"/>
    </source>
</evidence>
<dbReference type="GO" id="GO:0005634">
    <property type="term" value="C:nucleus"/>
    <property type="evidence" value="ECO:0007669"/>
    <property type="project" value="TreeGrafter"/>
</dbReference>
<feature type="domain" description="RRM" evidence="4">
    <location>
        <begin position="113"/>
        <end position="190"/>
    </location>
</feature>
<feature type="region of interest" description="Disordered" evidence="3">
    <location>
        <begin position="781"/>
        <end position="803"/>
    </location>
</feature>
<feature type="domain" description="RRM" evidence="4">
    <location>
        <begin position="245"/>
        <end position="322"/>
    </location>
</feature>
<dbReference type="Gene3D" id="3.30.70.330">
    <property type="match status" value="2"/>
</dbReference>
<dbReference type="PANTHER" id="PTHR23003:SF64">
    <property type="entry name" value="RRM DOMAIN-CONTAINING PROTEIN"/>
    <property type="match status" value="1"/>
</dbReference>
<accession>A0A9P6HJP2</accession>
<dbReference type="FunFam" id="3.30.70.330:FF:000145">
    <property type="entry name" value="Putative RNP domain-containing protein"/>
    <property type="match status" value="2"/>
</dbReference>
<dbReference type="SMART" id="SM00360">
    <property type="entry name" value="RRM"/>
    <property type="match status" value="2"/>
</dbReference>
<dbReference type="InterPro" id="IPR050374">
    <property type="entry name" value="RRT5_SRSF_SR"/>
</dbReference>
<evidence type="ECO:0000313" key="5">
    <source>
        <dbReference type="EMBL" id="KAF9788638.1"/>
    </source>
</evidence>
<feature type="region of interest" description="Disordered" evidence="3">
    <location>
        <begin position="68"/>
        <end position="88"/>
    </location>
</feature>
<evidence type="ECO:0000259" key="4">
    <source>
        <dbReference type="PROSITE" id="PS50102"/>
    </source>
</evidence>
<dbReference type="InterPro" id="IPR035979">
    <property type="entry name" value="RBD_domain_sf"/>
</dbReference>
<protein>
    <recommendedName>
        <fullName evidence="4">RRM domain-containing protein</fullName>
    </recommendedName>
</protein>
<dbReference type="SUPFAM" id="SSF54928">
    <property type="entry name" value="RNA-binding domain, RBD"/>
    <property type="match status" value="2"/>
</dbReference>
<dbReference type="AlphaFoldDB" id="A0A9P6HJP2"/>
<keyword evidence="1 2" id="KW-0694">RNA-binding</keyword>
<feature type="compositionally biased region" description="Polar residues" evidence="3">
    <location>
        <begin position="657"/>
        <end position="667"/>
    </location>
</feature>
<evidence type="ECO:0000256" key="2">
    <source>
        <dbReference type="PROSITE-ProRule" id="PRU00176"/>
    </source>
</evidence>
<dbReference type="InterPro" id="IPR012677">
    <property type="entry name" value="Nucleotide-bd_a/b_plait_sf"/>
</dbReference>